<reference evidence="20" key="1">
    <citation type="journal article" date="2020" name="Stud. Mycol.">
        <title>101 Dothideomycetes genomes: a test case for predicting lifestyles and emergence of pathogens.</title>
        <authorList>
            <person name="Haridas S."/>
            <person name="Albert R."/>
            <person name="Binder M."/>
            <person name="Bloem J."/>
            <person name="Labutti K."/>
            <person name="Salamov A."/>
            <person name="Andreopoulos B."/>
            <person name="Baker S."/>
            <person name="Barry K."/>
            <person name="Bills G."/>
            <person name="Bluhm B."/>
            <person name="Cannon C."/>
            <person name="Castanera R."/>
            <person name="Culley D."/>
            <person name="Daum C."/>
            <person name="Ezra D."/>
            <person name="Gonzalez J."/>
            <person name="Henrissat B."/>
            <person name="Kuo A."/>
            <person name="Liang C."/>
            <person name="Lipzen A."/>
            <person name="Lutzoni F."/>
            <person name="Magnuson J."/>
            <person name="Mondo S."/>
            <person name="Nolan M."/>
            <person name="Ohm R."/>
            <person name="Pangilinan J."/>
            <person name="Park H.-J."/>
            <person name="Ramirez L."/>
            <person name="Alfaro M."/>
            <person name="Sun H."/>
            <person name="Tritt A."/>
            <person name="Yoshinaga Y."/>
            <person name="Zwiers L.-H."/>
            <person name="Turgeon B."/>
            <person name="Goodwin S."/>
            <person name="Spatafora J."/>
            <person name="Crous P."/>
            <person name="Grigoriev I."/>
        </authorList>
    </citation>
    <scope>NUCLEOTIDE SEQUENCE</scope>
    <source>
        <strain evidence="20">CBS 116435</strain>
    </source>
</reference>
<evidence type="ECO:0000256" key="7">
    <source>
        <dbReference type="ARBA" id="ARBA00022741"/>
    </source>
</evidence>
<evidence type="ECO:0000256" key="16">
    <source>
        <dbReference type="SAM" id="MobiDB-lite"/>
    </source>
</evidence>
<feature type="transmembrane region" description="Helical" evidence="17">
    <location>
        <begin position="12"/>
        <end position="31"/>
    </location>
</feature>
<dbReference type="PROSITE" id="PS50110">
    <property type="entry name" value="RESPONSE_REGULATORY"/>
    <property type="match status" value="1"/>
</dbReference>
<evidence type="ECO:0000256" key="5">
    <source>
        <dbReference type="ARBA" id="ARBA00022679"/>
    </source>
</evidence>
<evidence type="ECO:0000256" key="6">
    <source>
        <dbReference type="ARBA" id="ARBA00022692"/>
    </source>
</evidence>
<keyword evidence="12 17" id="KW-0472">Membrane</keyword>
<evidence type="ECO:0000256" key="9">
    <source>
        <dbReference type="ARBA" id="ARBA00022840"/>
    </source>
</evidence>
<evidence type="ECO:0000256" key="10">
    <source>
        <dbReference type="ARBA" id="ARBA00022989"/>
    </source>
</evidence>
<feature type="region of interest" description="Disordered" evidence="16">
    <location>
        <begin position="733"/>
        <end position="768"/>
    </location>
</feature>
<dbReference type="FunFam" id="3.40.50.2300:FF:000289">
    <property type="entry name" value="Osmosensing histidine protein kinase SLN1"/>
    <property type="match status" value="1"/>
</dbReference>
<evidence type="ECO:0000256" key="3">
    <source>
        <dbReference type="ARBA" id="ARBA00012438"/>
    </source>
</evidence>
<evidence type="ECO:0000256" key="4">
    <source>
        <dbReference type="ARBA" id="ARBA00022553"/>
    </source>
</evidence>
<dbReference type="InterPro" id="IPR003594">
    <property type="entry name" value="HATPase_dom"/>
</dbReference>
<dbReference type="InterPro" id="IPR036890">
    <property type="entry name" value="HATPase_C_sf"/>
</dbReference>
<dbReference type="CDD" id="cd17546">
    <property type="entry name" value="REC_hyHK_CKI1_RcsC-like"/>
    <property type="match status" value="1"/>
</dbReference>
<keyword evidence="15" id="KW-0175">Coiled coil</keyword>
<dbReference type="InterPro" id="IPR001789">
    <property type="entry name" value="Sig_transdc_resp-reg_receiver"/>
</dbReference>
<dbReference type="CDD" id="cd00082">
    <property type="entry name" value="HisKA"/>
    <property type="match status" value="1"/>
</dbReference>
<dbReference type="FunFam" id="1.10.287.130:FF:000004">
    <property type="entry name" value="Ethylene receptor 1"/>
    <property type="match status" value="1"/>
</dbReference>
<accession>A0A9P4Q4U9</accession>
<feature type="domain" description="Response regulatory" evidence="19">
    <location>
        <begin position="996"/>
        <end position="1120"/>
    </location>
</feature>
<proteinExistence type="predicted"/>
<evidence type="ECO:0000313" key="21">
    <source>
        <dbReference type="Proteomes" id="UP000799441"/>
    </source>
</evidence>
<feature type="compositionally biased region" description="Polar residues" evidence="16">
    <location>
        <begin position="757"/>
        <end position="768"/>
    </location>
</feature>
<evidence type="ECO:0000256" key="17">
    <source>
        <dbReference type="SAM" id="Phobius"/>
    </source>
</evidence>
<dbReference type="GO" id="GO:0005524">
    <property type="term" value="F:ATP binding"/>
    <property type="evidence" value="ECO:0007669"/>
    <property type="project" value="UniProtKB-KW"/>
</dbReference>
<evidence type="ECO:0000259" key="19">
    <source>
        <dbReference type="PROSITE" id="PS50110"/>
    </source>
</evidence>
<dbReference type="SMART" id="SM00387">
    <property type="entry name" value="HATPase_c"/>
    <property type="match status" value="1"/>
</dbReference>
<dbReference type="Gene3D" id="3.30.565.10">
    <property type="entry name" value="Histidine kinase-like ATPase, C-terminal domain"/>
    <property type="match status" value="1"/>
</dbReference>
<feature type="modified residue" description="4-aspartylphosphate" evidence="14">
    <location>
        <position position="1055"/>
    </location>
</feature>
<dbReference type="SUPFAM" id="SSF55874">
    <property type="entry name" value="ATPase domain of HSP90 chaperone/DNA topoisomerase II/histidine kinase"/>
    <property type="match status" value="1"/>
</dbReference>
<dbReference type="Gene3D" id="1.10.287.130">
    <property type="match status" value="1"/>
</dbReference>
<sequence>MRIGIREQLGGLILLASLVGLAVIAVATWATNHSFVLDVSRSSLQTTASLKAAQISSNLELMQTSANFVSTRVLIQRALARYNNGSNTTVENWTAANADMSAALGNVGSVNKALVLQTELFSRNSSGPAGRYSVMNSTGYNVENITLPFPGSDGQPARLGDNSYGFPPSLYPNLTITTEQMDDGTNYSVAHYDNNYLGLGSTLVLGPLQVNSSFTLLSMTLPVLNNTDSRDIMGWLTVVMDGRLIQQVVSAKEGLQRTGQTLVIGPVNATNRFPRGVLWNNGGPPPNDDFLVEYIAPLNSSDHQRHPNNVMGTQNPPFPASSYPAVVQALTMDNPGLDNAGSMLETYNEARKEVSVGYAVPPTDMVNWVIIVEQSRKEVWQPINHLRDVILACVFSTAGFVAIVAFIIAHFFSLPIKRLRAATERTIVPNPPARRSRQTLHSFSSSNEDSGNGDVTSDAILARKEGLYNPITYWRHRKHNERKSHEEEQDRRDVYRIPGKVKEYRHWIDDELSDLTGTFNEMSQELLMQYERLEERVRQRTAELEQSKKAAEAANESKTLFIANISHELKTPLNGILGMCAVCMSEDDPLRVKRSLQIIYKSGDLLLNLLTDLLTFSRNQVGQQLTLDEKEFRIRDISSQVLAIFDRQANEGQINLSVQFQGPPSIFTDGVPLLPVELGPGRSEGGRTKDMILWGDPHRVLQVVINLVGNSLKFTPAGGSVALTIRCLDEVPPEVSRKGSQNSRQSRQRSSRYKGSENSLAGSNQPVQTATANVINATETPMAHLRAMERAASPPPGKDLYFEFEIVDTGPGIPEDMQQKIFEPFMQGDIGLSKKHGGTGLGLSICSQLAGLMRGSIGVTSELGKGSTFSMKIPLRHLATRADSTASSSITEELGKRRMSVDAGSITPMTPAARSLRPTPQCSREDLPNMNLSEKAAPGPQNSSNESPAGAQPARLIGFSQPYFSNGSHMLDNASQPKAAIDKAKEDANKKGSKIRVLVAEDNKVNQEVVLRMLKLEDITDVTIAKDGQEALDLVKESLKSGMTENEQYSVIFMDVQMPNMDGLTSTKLIRETGFAKPIVALTAFAEESNINDCYGSGMNYFLSKPIRRPQLKKVLTKYCAPIPEEPE</sequence>
<dbReference type="AlphaFoldDB" id="A0A9P4Q4U9"/>
<dbReference type="Gene3D" id="3.40.50.2300">
    <property type="match status" value="1"/>
</dbReference>
<dbReference type="PROSITE" id="PS50109">
    <property type="entry name" value="HIS_KIN"/>
    <property type="match status" value="1"/>
</dbReference>
<keyword evidence="13" id="KW-0325">Glycoprotein</keyword>
<dbReference type="InterPro" id="IPR004358">
    <property type="entry name" value="Sig_transdc_His_kin-like_C"/>
</dbReference>
<evidence type="ECO:0000256" key="2">
    <source>
        <dbReference type="ARBA" id="ARBA00004370"/>
    </source>
</evidence>
<feature type="region of interest" description="Disordered" evidence="16">
    <location>
        <begin position="427"/>
        <end position="456"/>
    </location>
</feature>
<keyword evidence="21" id="KW-1185">Reference proteome</keyword>
<protein>
    <recommendedName>
        <fullName evidence="3">histidine kinase</fullName>
        <ecNumber evidence="3">2.7.13.3</ecNumber>
    </recommendedName>
</protein>
<organism evidence="20 21">
    <name type="scientific">Polychaeton citri CBS 116435</name>
    <dbReference type="NCBI Taxonomy" id="1314669"/>
    <lineage>
        <taxon>Eukaryota</taxon>
        <taxon>Fungi</taxon>
        <taxon>Dikarya</taxon>
        <taxon>Ascomycota</taxon>
        <taxon>Pezizomycotina</taxon>
        <taxon>Dothideomycetes</taxon>
        <taxon>Dothideomycetidae</taxon>
        <taxon>Capnodiales</taxon>
        <taxon>Capnodiaceae</taxon>
        <taxon>Polychaeton</taxon>
    </lineage>
</organism>
<feature type="non-terminal residue" evidence="20">
    <location>
        <position position="1128"/>
    </location>
</feature>
<keyword evidence="8" id="KW-0418">Kinase</keyword>
<dbReference type="EC" id="2.7.13.3" evidence="3"/>
<dbReference type="SUPFAM" id="SSF47384">
    <property type="entry name" value="Homodimeric domain of signal transducing histidine kinase"/>
    <property type="match status" value="1"/>
</dbReference>
<keyword evidence="4 14" id="KW-0597">Phosphoprotein</keyword>
<evidence type="ECO:0000256" key="12">
    <source>
        <dbReference type="ARBA" id="ARBA00023136"/>
    </source>
</evidence>
<dbReference type="Pfam" id="PF00072">
    <property type="entry name" value="Response_reg"/>
    <property type="match status" value="1"/>
</dbReference>
<name>A0A9P4Q4U9_9PEZI</name>
<dbReference type="InterPro" id="IPR036097">
    <property type="entry name" value="HisK_dim/P_sf"/>
</dbReference>
<dbReference type="Pfam" id="PF00512">
    <property type="entry name" value="HisKA"/>
    <property type="match status" value="1"/>
</dbReference>
<evidence type="ECO:0000256" key="1">
    <source>
        <dbReference type="ARBA" id="ARBA00000085"/>
    </source>
</evidence>
<keyword evidence="7" id="KW-0547">Nucleotide-binding</keyword>
<evidence type="ECO:0000259" key="18">
    <source>
        <dbReference type="PROSITE" id="PS50109"/>
    </source>
</evidence>
<dbReference type="SMART" id="SM00388">
    <property type="entry name" value="HisKA"/>
    <property type="match status" value="1"/>
</dbReference>
<keyword evidence="11" id="KW-0902">Two-component regulatory system</keyword>
<keyword evidence="9" id="KW-0067">ATP-binding</keyword>
<evidence type="ECO:0000256" key="15">
    <source>
        <dbReference type="SAM" id="Coils"/>
    </source>
</evidence>
<dbReference type="SUPFAM" id="SSF52172">
    <property type="entry name" value="CheY-like"/>
    <property type="match status" value="1"/>
</dbReference>
<evidence type="ECO:0000256" key="11">
    <source>
        <dbReference type="ARBA" id="ARBA00023012"/>
    </source>
</evidence>
<dbReference type="Proteomes" id="UP000799441">
    <property type="component" value="Unassembled WGS sequence"/>
</dbReference>
<feature type="coiled-coil region" evidence="15">
    <location>
        <begin position="523"/>
        <end position="554"/>
    </location>
</feature>
<feature type="domain" description="Histidine kinase" evidence="18">
    <location>
        <begin position="564"/>
        <end position="877"/>
    </location>
</feature>
<feature type="region of interest" description="Disordered" evidence="16">
    <location>
        <begin position="880"/>
        <end position="952"/>
    </location>
</feature>
<dbReference type="GO" id="GO:0000155">
    <property type="term" value="F:phosphorelay sensor kinase activity"/>
    <property type="evidence" value="ECO:0007669"/>
    <property type="project" value="InterPro"/>
</dbReference>
<gene>
    <name evidence="20" type="ORF">K431DRAFT_192960</name>
</gene>
<dbReference type="InterPro" id="IPR003661">
    <property type="entry name" value="HisK_dim/P_dom"/>
</dbReference>
<feature type="compositionally biased region" description="Polar residues" evidence="16">
    <location>
        <begin position="439"/>
        <end position="455"/>
    </location>
</feature>
<comment type="subcellular location">
    <subcellularLocation>
        <location evidence="2">Membrane</location>
    </subcellularLocation>
</comment>
<dbReference type="PANTHER" id="PTHR43047">
    <property type="entry name" value="TWO-COMPONENT HISTIDINE PROTEIN KINASE"/>
    <property type="match status" value="1"/>
</dbReference>
<keyword evidence="10 17" id="KW-1133">Transmembrane helix</keyword>
<evidence type="ECO:0000313" key="20">
    <source>
        <dbReference type="EMBL" id="KAF2719829.1"/>
    </source>
</evidence>
<dbReference type="GO" id="GO:0005886">
    <property type="term" value="C:plasma membrane"/>
    <property type="evidence" value="ECO:0007669"/>
    <property type="project" value="UniProtKB-ARBA"/>
</dbReference>
<dbReference type="PANTHER" id="PTHR43047:SF72">
    <property type="entry name" value="OSMOSENSING HISTIDINE PROTEIN KINASE SLN1"/>
    <property type="match status" value="1"/>
</dbReference>
<dbReference type="OrthoDB" id="60033at2759"/>
<dbReference type="GO" id="GO:0007234">
    <property type="term" value="P:osmosensory signaling via phosphorelay pathway"/>
    <property type="evidence" value="ECO:0007669"/>
    <property type="project" value="UniProtKB-ARBA"/>
</dbReference>
<dbReference type="Pfam" id="PF02518">
    <property type="entry name" value="HATPase_c"/>
    <property type="match status" value="1"/>
</dbReference>
<dbReference type="CDD" id="cd16922">
    <property type="entry name" value="HATPase_EvgS-ArcB-TorS-like"/>
    <property type="match status" value="1"/>
</dbReference>
<feature type="compositionally biased region" description="Polar residues" evidence="16">
    <location>
        <begin position="882"/>
        <end position="891"/>
    </location>
</feature>
<feature type="transmembrane region" description="Helical" evidence="17">
    <location>
        <begin position="389"/>
        <end position="412"/>
    </location>
</feature>
<comment type="caution">
    <text evidence="20">The sequence shown here is derived from an EMBL/GenBank/DDBJ whole genome shotgun (WGS) entry which is preliminary data.</text>
</comment>
<dbReference type="InterPro" id="IPR005467">
    <property type="entry name" value="His_kinase_dom"/>
</dbReference>
<comment type="catalytic activity">
    <reaction evidence="1">
        <text>ATP + protein L-histidine = ADP + protein N-phospho-L-histidine.</text>
        <dbReference type="EC" id="2.7.13.3"/>
    </reaction>
</comment>
<keyword evidence="5" id="KW-0808">Transferase</keyword>
<evidence type="ECO:0000256" key="8">
    <source>
        <dbReference type="ARBA" id="ARBA00022777"/>
    </source>
</evidence>
<dbReference type="GO" id="GO:0009927">
    <property type="term" value="F:histidine phosphotransfer kinase activity"/>
    <property type="evidence" value="ECO:0007669"/>
    <property type="project" value="TreeGrafter"/>
</dbReference>
<keyword evidence="6 17" id="KW-0812">Transmembrane</keyword>
<evidence type="ECO:0000256" key="14">
    <source>
        <dbReference type="PROSITE-ProRule" id="PRU00169"/>
    </source>
</evidence>
<dbReference type="PRINTS" id="PR00344">
    <property type="entry name" value="BCTRLSENSOR"/>
</dbReference>
<dbReference type="InterPro" id="IPR011006">
    <property type="entry name" value="CheY-like_superfamily"/>
</dbReference>
<evidence type="ECO:0000256" key="13">
    <source>
        <dbReference type="ARBA" id="ARBA00023180"/>
    </source>
</evidence>
<dbReference type="EMBL" id="MU003806">
    <property type="protein sequence ID" value="KAF2719829.1"/>
    <property type="molecule type" value="Genomic_DNA"/>
</dbReference>
<dbReference type="SMART" id="SM00448">
    <property type="entry name" value="REC"/>
    <property type="match status" value="1"/>
</dbReference>